<evidence type="ECO:0000313" key="6">
    <source>
        <dbReference type="Proteomes" id="UP000018050"/>
    </source>
</evidence>
<dbReference type="GeneID" id="25269677"/>
<dbReference type="InterPro" id="IPR012948">
    <property type="entry name" value="AARP2CN"/>
</dbReference>
<dbReference type="InterPro" id="IPR007034">
    <property type="entry name" value="BMS1_TSR1_C"/>
</dbReference>
<dbReference type="Proteomes" id="UP000018050">
    <property type="component" value="Unassembled WGS sequence"/>
</dbReference>
<dbReference type="Pfam" id="PF08142">
    <property type="entry name" value="AARP2CN"/>
    <property type="match status" value="1"/>
</dbReference>
<dbReference type="OrthoDB" id="119302at2759"/>
<evidence type="ECO:0000313" key="5">
    <source>
        <dbReference type="EMBL" id="CDI76070.1"/>
    </source>
</evidence>
<dbReference type="OMA" id="GYMKCKF"/>
<dbReference type="Pfam" id="PF04950">
    <property type="entry name" value="RIBIOP_C"/>
    <property type="match status" value="1"/>
</dbReference>
<comment type="similarity">
    <text evidence="1">Belongs to the TRAFAC class translation factor GTPase superfamily. Bms1-like GTPase family. TSR1 subfamily.</text>
</comment>
<evidence type="ECO:0000259" key="3">
    <source>
        <dbReference type="SMART" id="SM00785"/>
    </source>
</evidence>
<dbReference type="RefSeq" id="XP_013253307.1">
    <property type="nucleotide sequence ID" value="XM_013397853.1"/>
</dbReference>
<feature type="region of interest" description="Disordered" evidence="2">
    <location>
        <begin position="109"/>
        <end position="138"/>
    </location>
</feature>
<evidence type="ECO:0000256" key="2">
    <source>
        <dbReference type="SAM" id="MobiDB-lite"/>
    </source>
</evidence>
<dbReference type="GO" id="GO:0005634">
    <property type="term" value="C:nucleus"/>
    <property type="evidence" value="ECO:0007669"/>
    <property type="project" value="InterPro"/>
</dbReference>
<dbReference type="GO" id="GO:0005525">
    <property type="term" value="F:GTP binding"/>
    <property type="evidence" value="ECO:0007669"/>
    <property type="project" value="TreeGrafter"/>
</dbReference>
<dbReference type="AlphaFoldDB" id="U6G7D4"/>
<proteinExistence type="inferred from homology"/>
<organism evidence="5 6">
    <name type="scientific">Eimeria acervulina</name>
    <name type="common">Coccidian parasite</name>
    <dbReference type="NCBI Taxonomy" id="5801"/>
    <lineage>
        <taxon>Eukaryota</taxon>
        <taxon>Sar</taxon>
        <taxon>Alveolata</taxon>
        <taxon>Apicomplexa</taxon>
        <taxon>Conoidasida</taxon>
        <taxon>Coccidia</taxon>
        <taxon>Eucoccidiorida</taxon>
        <taxon>Eimeriorina</taxon>
        <taxon>Eimeriidae</taxon>
        <taxon>Eimeria</taxon>
    </lineage>
</organism>
<gene>
    <name evidence="5" type="ORF">EAH_00016070</name>
</gene>
<dbReference type="SMART" id="SM01362">
    <property type="entry name" value="DUF663"/>
    <property type="match status" value="1"/>
</dbReference>
<dbReference type="PANTHER" id="PTHR12858">
    <property type="entry name" value="RIBOSOME BIOGENESIS PROTEIN"/>
    <property type="match status" value="1"/>
</dbReference>
<dbReference type="GO" id="GO:0034511">
    <property type="term" value="F:U3 snoRNA binding"/>
    <property type="evidence" value="ECO:0007669"/>
    <property type="project" value="TreeGrafter"/>
</dbReference>
<feature type="domain" description="Ribosome biogenesis protein BMS1/TSR1 C-terminal" evidence="4">
    <location>
        <begin position="575"/>
        <end position="894"/>
    </location>
</feature>
<keyword evidence="6" id="KW-1185">Reference proteome</keyword>
<dbReference type="GO" id="GO:0000462">
    <property type="term" value="P:maturation of SSU-rRNA from tricistronic rRNA transcript (SSU-rRNA, 5.8S rRNA, LSU-rRNA)"/>
    <property type="evidence" value="ECO:0007669"/>
    <property type="project" value="TreeGrafter"/>
</dbReference>
<evidence type="ECO:0000259" key="4">
    <source>
        <dbReference type="SMART" id="SM01362"/>
    </source>
</evidence>
<reference evidence="5" key="2">
    <citation type="submission" date="2013-10" db="EMBL/GenBank/DDBJ databases">
        <authorList>
            <person name="Aslett M."/>
        </authorList>
    </citation>
    <scope>NUCLEOTIDE SEQUENCE [LARGE SCALE GENOMIC DNA]</scope>
    <source>
        <strain evidence="5">Houghton</strain>
    </source>
</reference>
<accession>U6G7D4</accession>
<dbReference type="VEuPathDB" id="ToxoDB:EAH_00016070"/>
<dbReference type="GO" id="GO:0003924">
    <property type="term" value="F:GTPase activity"/>
    <property type="evidence" value="ECO:0007669"/>
    <property type="project" value="TreeGrafter"/>
</dbReference>
<evidence type="ECO:0000256" key="1">
    <source>
        <dbReference type="ARBA" id="ARBA00038288"/>
    </source>
</evidence>
<dbReference type="InterPro" id="IPR039761">
    <property type="entry name" value="Bms1/Tsr1"/>
</dbReference>
<feature type="domain" description="AARP2CN" evidence="3">
    <location>
        <begin position="327"/>
        <end position="398"/>
    </location>
</feature>
<feature type="region of interest" description="Disordered" evidence="2">
    <location>
        <begin position="546"/>
        <end position="581"/>
    </location>
</feature>
<protein>
    <submittedName>
        <fullName evidence="5">Pre-rRNA-processing protein TSR1 like protein, related</fullName>
    </submittedName>
</protein>
<name>U6G7D4_EIMAC</name>
<feature type="compositionally biased region" description="Polar residues" evidence="2">
    <location>
        <begin position="564"/>
        <end position="573"/>
    </location>
</feature>
<reference evidence="5" key="1">
    <citation type="submission" date="2013-10" db="EMBL/GenBank/DDBJ databases">
        <title>Genomic analysis of the causative agents of coccidiosis in chickens.</title>
        <authorList>
            <person name="Reid A.J."/>
            <person name="Blake D."/>
            <person name="Billington K."/>
            <person name="Browne H."/>
            <person name="Dunn M."/>
            <person name="Hung S."/>
            <person name="Kawahara F."/>
            <person name="Miranda-Saavedra D."/>
            <person name="Mourier T."/>
            <person name="Nagra H."/>
            <person name="Otto T.D."/>
            <person name="Rawlings N."/>
            <person name="Sanchez A."/>
            <person name="Sanders M."/>
            <person name="Subramaniam C."/>
            <person name="Tay Y."/>
            <person name="Dear P."/>
            <person name="Doerig C."/>
            <person name="Gruber A."/>
            <person name="Parkinson J."/>
            <person name="Shirley M."/>
            <person name="Wan K.L."/>
            <person name="Berriman M."/>
            <person name="Tomley F."/>
            <person name="Pain A."/>
        </authorList>
    </citation>
    <scope>NUCLEOTIDE SEQUENCE [LARGE SCALE GENOMIC DNA]</scope>
    <source>
        <strain evidence="5">Houghton</strain>
    </source>
</reference>
<feature type="region of interest" description="Disordered" evidence="2">
    <location>
        <begin position="1"/>
        <end position="32"/>
    </location>
</feature>
<feature type="compositionally biased region" description="Basic residues" evidence="2">
    <location>
        <begin position="1"/>
        <end position="15"/>
    </location>
</feature>
<feature type="region of interest" description="Disordered" evidence="2">
    <location>
        <begin position="46"/>
        <end position="78"/>
    </location>
</feature>
<feature type="compositionally biased region" description="Low complexity" evidence="2">
    <location>
        <begin position="504"/>
        <end position="518"/>
    </location>
</feature>
<dbReference type="GO" id="GO:0030688">
    <property type="term" value="C:preribosome, small subunit precursor"/>
    <property type="evidence" value="ECO:0007669"/>
    <property type="project" value="TreeGrafter"/>
</dbReference>
<dbReference type="PANTHER" id="PTHR12858:SF1">
    <property type="entry name" value="PRE-RRNA-PROCESSING PROTEIN TSR1 HOMOLOG"/>
    <property type="match status" value="1"/>
</dbReference>
<dbReference type="SMART" id="SM00785">
    <property type="entry name" value="AARP2CN"/>
    <property type="match status" value="1"/>
</dbReference>
<sequence>MSHRHRSVLKQRNKAFKGSSSKPKNLKEKRRTVAANALALSINRPITKSDRVQRSKQRRLQLRRDYHQQQVSSSTGPPPKVVLLLPFSDSVCVDRVFNEIRRELVCEGEGTVDDGSSGGDMDEDETGTGTNGVKESSFQSHPHHCRYLFTLPAYARNPAIPKRHRQQVLLVPAPRIHDRDTGDVMQEEGGQPERPSELLRYMDLCSCCDVLICLFGGKCTYENSAFSRRGYKVLQALKLQGLPPSVIGVGCVDPSLLDPADAPQGKYAVNESLKFMRRFFESELGAERKFFSIGNSTDWRNPLRALGAAATLAQADLNAKGLAKGAEAAACRRRGHLLALSWRIAWHTLSDDPTAQPEPCLEAWGLVRGAGLTCKLPVHITGVGDFVLSRIEPVGPPPKRREYAALNSHTATEMEALGAGLEEVVQACQPLQPMDIAALEQTWPTEDDITGDGETESATYRRRVRVPRDVGDYERAWLESDTDGTGDEREDEVYMNSDADMQPEEAASADAEQASGAPDEADDDWKPLNGAEQQQMKTDKYVRDIVGSSNVGPNSDEGAPSEGFQHSSASSARSGVDTPLDIPAKERFQKYRGLKSFRSSPWAQNEDLPLGYGRIIDVSSLKGLAAFAHRAHAQMCQPTAGFSGRFCRLLLPLRHSYMLQQLLKQHPSRSSKDLEEALVEAMAQRVAGRFAVEAQSLSSAPKSSADDDLMVPDFLLVSQLLQHESQVAVVHSQLTFCDDVPIKGKDPLLMACGFRRFPAAPIYSEEPRQGVRSAAKWKLKRWAEPGTTVTATVYSPLVLPPSPCIMLRSDKSVLPVNKASSRLIIKRVLLSGHPFKVHRRKAVVRFMFFNPDDVRWFAPIELHTKRGLRGNIVEPLGTHGYMKCKFSDYLKQNDEDA</sequence>
<dbReference type="GO" id="GO:0000479">
    <property type="term" value="P:endonucleolytic cleavage of tricistronic rRNA transcript (SSU-rRNA, 5.8S rRNA, LSU-rRNA)"/>
    <property type="evidence" value="ECO:0007669"/>
    <property type="project" value="TreeGrafter"/>
</dbReference>
<dbReference type="EMBL" id="HG670308">
    <property type="protein sequence ID" value="CDI76070.1"/>
    <property type="molecule type" value="Genomic_DNA"/>
</dbReference>
<feature type="region of interest" description="Disordered" evidence="2">
    <location>
        <begin position="503"/>
        <end position="527"/>
    </location>
</feature>